<dbReference type="EMBL" id="UOEC01000186">
    <property type="protein sequence ID" value="VAW01461.1"/>
    <property type="molecule type" value="Genomic_DNA"/>
</dbReference>
<gene>
    <name evidence="1" type="ORF">MNBD_ALPHA08-326</name>
</gene>
<reference evidence="1" key="1">
    <citation type="submission" date="2018-06" db="EMBL/GenBank/DDBJ databases">
        <authorList>
            <person name="Zhirakovskaya E."/>
        </authorList>
    </citation>
    <scope>NUCLEOTIDE SEQUENCE</scope>
</reference>
<sequence length="156" mass="15867">MTAQKIFKIAVVAGVAGMLASVSAQAKPGVKIGSLKCNVAGGIGAIITSSKSMKCTLYKLNGKTERYSGVIRKYGLDIGITGKAKMVWLVFAPGKVNTHALRGTYVGASADASVIVGGGANVLVGGFNKSISLQPVSLQVQTGVNVAAGVTTLELR</sequence>
<accession>A0A3B0S5W5</accession>
<evidence type="ECO:0008006" key="2">
    <source>
        <dbReference type="Google" id="ProtNLM"/>
    </source>
</evidence>
<dbReference type="Pfam" id="PF06186">
    <property type="entry name" value="DUF992"/>
    <property type="match status" value="1"/>
</dbReference>
<organism evidence="1">
    <name type="scientific">hydrothermal vent metagenome</name>
    <dbReference type="NCBI Taxonomy" id="652676"/>
    <lineage>
        <taxon>unclassified sequences</taxon>
        <taxon>metagenomes</taxon>
        <taxon>ecological metagenomes</taxon>
    </lineage>
</organism>
<evidence type="ECO:0000313" key="1">
    <source>
        <dbReference type="EMBL" id="VAW01461.1"/>
    </source>
</evidence>
<dbReference type="AlphaFoldDB" id="A0A3B0S5W5"/>
<name>A0A3B0S5W5_9ZZZZ</name>
<proteinExistence type="predicted"/>
<dbReference type="InterPro" id="IPR009333">
    <property type="entry name" value="DUF992"/>
</dbReference>
<protein>
    <recommendedName>
        <fullName evidence="2">DUF992 domain-containing protein</fullName>
    </recommendedName>
</protein>